<dbReference type="Proteomes" id="UP000735302">
    <property type="component" value="Unassembled WGS sequence"/>
</dbReference>
<proteinExistence type="predicted"/>
<reference evidence="2 3" key="1">
    <citation type="journal article" date="2021" name="Elife">
        <title>Chloroplast acquisition without the gene transfer in kleptoplastic sea slugs, Plakobranchus ocellatus.</title>
        <authorList>
            <person name="Maeda T."/>
            <person name="Takahashi S."/>
            <person name="Yoshida T."/>
            <person name="Shimamura S."/>
            <person name="Takaki Y."/>
            <person name="Nagai Y."/>
            <person name="Toyoda A."/>
            <person name="Suzuki Y."/>
            <person name="Arimoto A."/>
            <person name="Ishii H."/>
            <person name="Satoh N."/>
            <person name="Nishiyama T."/>
            <person name="Hasebe M."/>
            <person name="Maruyama T."/>
            <person name="Minagawa J."/>
            <person name="Obokata J."/>
            <person name="Shigenobu S."/>
        </authorList>
    </citation>
    <scope>NUCLEOTIDE SEQUENCE [LARGE SCALE GENOMIC DNA]</scope>
</reference>
<evidence type="ECO:0000256" key="1">
    <source>
        <dbReference type="SAM" id="MobiDB-lite"/>
    </source>
</evidence>
<organism evidence="2 3">
    <name type="scientific">Plakobranchus ocellatus</name>
    <dbReference type="NCBI Taxonomy" id="259542"/>
    <lineage>
        <taxon>Eukaryota</taxon>
        <taxon>Metazoa</taxon>
        <taxon>Spiralia</taxon>
        <taxon>Lophotrochozoa</taxon>
        <taxon>Mollusca</taxon>
        <taxon>Gastropoda</taxon>
        <taxon>Heterobranchia</taxon>
        <taxon>Euthyneura</taxon>
        <taxon>Panpulmonata</taxon>
        <taxon>Sacoglossa</taxon>
        <taxon>Placobranchoidea</taxon>
        <taxon>Plakobranchidae</taxon>
        <taxon>Plakobranchus</taxon>
    </lineage>
</organism>
<sequence>MISDFWPSSGGAPVAGSNSRHIFRSEVADYCATKTLYFSYPLLPKKRESKEEAEGGGGTGDETNNDGGREGEQKREKNVEALLQTTRVHVIIVNYLLSNVLHGCQPLLFT</sequence>
<evidence type="ECO:0000313" key="3">
    <source>
        <dbReference type="Proteomes" id="UP000735302"/>
    </source>
</evidence>
<accession>A0AAV4DV71</accession>
<feature type="region of interest" description="Disordered" evidence="1">
    <location>
        <begin position="48"/>
        <end position="78"/>
    </location>
</feature>
<dbReference type="EMBL" id="BLXT01008384">
    <property type="protein sequence ID" value="GFO48237.1"/>
    <property type="molecule type" value="Genomic_DNA"/>
</dbReference>
<name>A0AAV4DV71_9GAST</name>
<protein>
    <submittedName>
        <fullName evidence="2">Uncharacterized protein</fullName>
    </submittedName>
</protein>
<evidence type="ECO:0000313" key="2">
    <source>
        <dbReference type="EMBL" id="GFO48237.1"/>
    </source>
</evidence>
<dbReference type="AlphaFoldDB" id="A0AAV4DV71"/>
<gene>
    <name evidence="2" type="ORF">PoB_007474200</name>
</gene>
<comment type="caution">
    <text evidence="2">The sequence shown here is derived from an EMBL/GenBank/DDBJ whole genome shotgun (WGS) entry which is preliminary data.</text>
</comment>
<keyword evidence="3" id="KW-1185">Reference proteome</keyword>
<feature type="compositionally biased region" description="Basic and acidic residues" evidence="1">
    <location>
        <begin position="67"/>
        <end position="78"/>
    </location>
</feature>